<dbReference type="SUPFAM" id="SSF56317">
    <property type="entry name" value="Carbon-nitrogen hydrolase"/>
    <property type="match status" value="1"/>
</dbReference>
<dbReference type="EMBL" id="CP011312">
    <property type="protein sequence ID" value="AKE42038.1"/>
    <property type="molecule type" value="Genomic_DNA"/>
</dbReference>
<keyword evidence="3" id="KW-0378">Hydrolase</keyword>
<dbReference type="Proteomes" id="UP000271380">
    <property type="component" value="Chromosome"/>
</dbReference>
<reference evidence="4 6" key="2">
    <citation type="submission" date="2018-12" db="EMBL/GenBank/DDBJ databases">
        <authorList>
            <consortium name="Pathogen Informatics"/>
        </authorList>
    </citation>
    <scope>NUCLEOTIDE SEQUENCE [LARGE SCALE GENOMIC DNA]</scope>
    <source>
        <strain evidence="4 6">NCTC949</strain>
    </source>
</reference>
<gene>
    <name evidence="4" type="primary">ramA</name>
    <name evidence="4" type="ORF">NCTC949_00956</name>
    <name evidence="3" type="ORF">UL82_09500</name>
</gene>
<feature type="domain" description="CN hydrolase" evidence="2">
    <location>
        <begin position="1"/>
        <end position="251"/>
    </location>
</feature>
<dbReference type="InterPro" id="IPR001110">
    <property type="entry name" value="UPF0012_CS"/>
</dbReference>
<keyword evidence="5" id="KW-1185">Reference proteome</keyword>
<evidence type="ECO:0000313" key="4">
    <source>
        <dbReference type="EMBL" id="VEH06113.1"/>
    </source>
</evidence>
<dbReference type="PANTHER" id="PTHR23088">
    <property type="entry name" value="NITRILASE-RELATED"/>
    <property type="match status" value="1"/>
</dbReference>
<name>A0A0F6R349_9CORY</name>
<comment type="similarity">
    <text evidence="1">Belongs to the carbon-nitrogen hydrolase superfamily. NIT1/NIT2 family.</text>
</comment>
<reference evidence="3 5" key="1">
    <citation type="journal article" date="2015" name="Genome Announc.">
        <title>Complete Genome Sequence of Corynebacterium kutscheri DSM 20755, a Corynebacterial Type Strain with Remarkably Low G+C Content of Chromosomal DNA.</title>
        <authorList>
            <person name="Ruckert C."/>
            <person name="Albersmeier A."/>
            <person name="Winkler A."/>
            <person name="Tauch A."/>
        </authorList>
    </citation>
    <scope>NUCLEOTIDE SEQUENCE [LARGE SCALE GENOMIC DNA]</scope>
    <source>
        <strain evidence="3 5">DSM 20755</strain>
    </source>
</reference>
<dbReference type="PROSITE" id="PS01227">
    <property type="entry name" value="UPF0012"/>
    <property type="match status" value="1"/>
</dbReference>
<accession>A0A0F6R349</accession>
<dbReference type="InterPro" id="IPR036526">
    <property type="entry name" value="C-N_Hydrolase_sf"/>
</dbReference>
<dbReference type="Proteomes" id="UP000033457">
    <property type="component" value="Chromosome"/>
</dbReference>
<dbReference type="GO" id="GO:0016787">
    <property type="term" value="F:hydrolase activity"/>
    <property type="evidence" value="ECO:0007669"/>
    <property type="project" value="UniProtKB-KW"/>
</dbReference>
<dbReference type="AlphaFoldDB" id="A0A0F6R349"/>
<dbReference type="KEGG" id="cku:UL82_09500"/>
<dbReference type="HOGENOM" id="CLU_030130_1_2_11"/>
<evidence type="ECO:0000313" key="5">
    <source>
        <dbReference type="Proteomes" id="UP000033457"/>
    </source>
</evidence>
<sequence length="272" mass="29983">MKVCLAQVRTTADKNKNYEILKNKIWTAVKQQARLIVFPEASMQAFGTGRLDIQAEPSDGNFVQQLHACAREHNIGVIFGMFSPADSVNRDGKTVNRVTNTLAVLLPDGRQFFYDKIHTYDSFNYRESDTVKPGKELVTFEYEDINFGLATCYDVRFPGQFRSLAHKGAEVIVLPASWAGGAGKYQQWQTLTSARALDSTCFIIAVDQAASGEEDTSAPTGIGYSALIDPTGVRLREAGAGEENLFVEIDPTVVEKTRKTLTVLLASDHYAS</sequence>
<dbReference type="STRING" id="35755.UL82_09500"/>
<dbReference type="CDD" id="cd07581">
    <property type="entry name" value="nitrilase_3"/>
    <property type="match status" value="1"/>
</dbReference>
<dbReference type="OrthoDB" id="9811121at2"/>
<dbReference type="Gene3D" id="3.60.110.10">
    <property type="entry name" value="Carbon-nitrogen hydrolase"/>
    <property type="match status" value="1"/>
</dbReference>
<dbReference type="RefSeq" id="WP_046440603.1">
    <property type="nucleotide sequence ID" value="NZ_CP011312.1"/>
</dbReference>
<evidence type="ECO:0000259" key="2">
    <source>
        <dbReference type="PROSITE" id="PS50263"/>
    </source>
</evidence>
<dbReference type="EMBL" id="LR134377">
    <property type="protein sequence ID" value="VEH06113.1"/>
    <property type="molecule type" value="Genomic_DNA"/>
</dbReference>
<evidence type="ECO:0000313" key="6">
    <source>
        <dbReference type="Proteomes" id="UP000271380"/>
    </source>
</evidence>
<dbReference type="PANTHER" id="PTHR23088:SF27">
    <property type="entry name" value="DEAMINATED GLUTATHIONE AMIDASE"/>
    <property type="match status" value="1"/>
</dbReference>
<proteinExistence type="inferred from homology"/>
<dbReference type="Pfam" id="PF00795">
    <property type="entry name" value="CN_hydrolase"/>
    <property type="match status" value="1"/>
</dbReference>
<organism evidence="3 5">
    <name type="scientific">Corynebacterium kutscheri</name>
    <dbReference type="NCBI Taxonomy" id="35755"/>
    <lineage>
        <taxon>Bacteria</taxon>
        <taxon>Bacillati</taxon>
        <taxon>Actinomycetota</taxon>
        <taxon>Actinomycetes</taxon>
        <taxon>Mycobacteriales</taxon>
        <taxon>Corynebacteriaceae</taxon>
        <taxon>Corynebacterium</taxon>
    </lineage>
</organism>
<protein>
    <submittedName>
        <fullName evidence="3 4">Hydrolase</fullName>
        <ecNumber evidence="4">3.5.1.100</ecNumber>
    </submittedName>
</protein>
<dbReference type="PROSITE" id="PS50263">
    <property type="entry name" value="CN_HYDROLASE"/>
    <property type="match status" value="1"/>
</dbReference>
<dbReference type="EC" id="3.5.1.100" evidence="4"/>
<evidence type="ECO:0000313" key="3">
    <source>
        <dbReference type="EMBL" id="AKE42038.1"/>
    </source>
</evidence>
<evidence type="ECO:0000256" key="1">
    <source>
        <dbReference type="ARBA" id="ARBA00010613"/>
    </source>
</evidence>
<dbReference type="InterPro" id="IPR003010">
    <property type="entry name" value="C-N_Hydrolase"/>
</dbReference>